<dbReference type="RefSeq" id="WP_330153146.1">
    <property type="nucleotide sequence ID" value="NZ_JAUZMZ010000097.1"/>
</dbReference>
<protein>
    <submittedName>
        <fullName evidence="2">DUF5302 domain-containing protein</fullName>
    </submittedName>
</protein>
<feature type="region of interest" description="Disordered" evidence="1">
    <location>
        <begin position="1"/>
        <end position="55"/>
    </location>
</feature>
<proteinExistence type="predicted"/>
<dbReference type="EMBL" id="JAUZMZ010000097">
    <property type="protein sequence ID" value="MEE2033755.1"/>
    <property type="molecule type" value="Genomic_DNA"/>
</dbReference>
<keyword evidence="3" id="KW-1185">Reference proteome</keyword>
<dbReference type="Pfam" id="PF17227">
    <property type="entry name" value="DUF5302"/>
    <property type="match status" value="1"/>
</dbReference>
<gene>
    <name evidence="2" type="ORF">Q8814_16785</name>
</gene>
<reference evidence="2 3" key="1">
    <citation type="submission" date="2023-08" db="EMBL/GenBank/DDBJ databases">
        <authorList>
            <person name="Girao M."/>
            <person name="Carvalho M.F."/>
        </authorList>
    </citation>
    <scope>NUCLEOTIDE SEQUENCE [LARGE SCALE GENOMIC DNA]</scope>
    <source>
        <strain evidence="2 3">CC-R104</strain>
    </source>
</reference>
<organism evidence="2 3">
    <name type="scientific">Rhodococcus chondri</name>
    <dbReference type="NCBI Taxonomy" id="3065941"/>
    <lineage>
        <taxon>Bacteria</taxon>
        <taxon>Bacillati</taxon>
        <taxon>Actinomycetota</taxon>
        <taxon>Actinomycetes</taxon>
        <taxon>Mycobacteriales</taxon>
        <taxon>Nocardiaceae</taxon>
        <taxon>Rhodococcus</taxon>
    </lineage>
</organism>
<sequence>MSEPSKDRNKKKFLEALERKKHRDSHGTAHLDAGSKAHGPQPTADHHREFRRKSV</sequence>
<comment type="caution">
    <text evidence="2">The sequence shown here is derived from an EMBL/GenBank/DDBJ whole genome shotgun (WGS) entry which is preliminary data.</text>
</comment>
<accession>A0ABU7JUR3</accession>
<evidence type="ECO:0000256" key="1">
    <source>
        <dbReference type="SAM" id="MobiDB-lite"/>
    </source>
</evidence>
<evidence type="ECO:0000313" key="2">
    <source>
        <dbReference type="EMBL" id="MEE2033755.1"/>
    </source>
</evidence>
<dbReference type="InterPro" id="IPR035172">
    <property type="entry name" value="DUF5302"/>
</dbReference>
<feature type="compositionally biased region" description="Basic and acidic residues" evidence="1">
    <location>
        <begin position="1"/>
        <end position="18"/>
    </location>
</feature>
<evidence type="ECO:0000313" key="3">
    <source>
        <dbReference type="Proteomes" id="UP001331936"/>
    </source>
</evidence>
<feature type="compositionally biased region" description="Basic and acidic residues" evidence="1">
    <location>
        <begin position="25"/>
        <end position="35"/>
    </location>
</feature>
<dbReference type="Proteomes" id="UP001331936">
    <property type="component" value="Unassembled WGS sequence"/>
</dbReference>
<name>A0ABU7JUR3_9NOCA</name>